<feature type="region of interest" description="Disordered" evidence="1">
    <location>
        <begin position="166"/>
        <end position="201"/>
    </location>
</feature>
<reference evidence="2" key="1">
    <citation type="submission" date="2019-03" db="EMBL/GenBank/DDBJ databases">
        <title>WGS assembly of Setaria viridis.</title>
        <authorList>
            <person name="Huang P."/>
            <person name="Jenkins J."/>
            <person name="Grimwood J."/>
            <person name="Barry K."/>
            <person name="Healey A."/>
            <person name="Mamidi S."/>
            <person name="Sreedasyam A."/>
            <person name="Shu S."/>
            <person name="Feldman M."/>
            <person name="Wu J."/>
            <person name="Yu Y."/>
            <person name="Chen C."/>
            <person name="Johnson J."/>
            <person name="Rokhsar D."/>
            <person name="Baxter I."/>
            <person name="Schmutz J."/>
            <person name="Brutnell T."/>
            <person name="Kellogg E."/>
        </authorList>
    </citation>
    <scope>NUCLEOTIDE SEQUENCE [LARGE SCALE GENOMIC DNA]</scope>
</reference>
<proteinExistence type="predicted"/>
<evidence type="ECO:0000256" key="1">
    <source>
        <dbReference type="SAM" id="MobiDB-lite"/>
    </source>
</evidence>
<sequence>MTPAVARAPRGGALPAVEQGRRTAAGARPGVANPVASFSCPDEQRLGESAGQDGEQRPARDFSRWRGSGDDWTEVGNAELRFSDAVLLTALACSDGRQARRIRRAGGGALLRRVLAHSGAARQGEDGGTRRLQQGVAGSRGAPLYTARVAATGVAAALPACAAQERAAGQMGSVGPEPGLVGSAQRRGWVHLQRRKRGRAG</sequence>
<gene>
    <name evidence="2" type="ORF">SEVIR_2G060900v2</name>
</gene>
<dbReference type="Proteomes" id="UP000298652">
    <property type="component" value="Chromosome 2"/>
</dbReference>
<evidence type="ECO:0000313" key="3">
    <source>
        <dbReference type="Proteomes" id="UP000298652"/>
    </source>
</evidence>
<feature type="region of interest" description="Disordered" evidence="1">
    <location>
        <begin position="1"/>
        <end position="69"/>
    </location>
</feature>
<dbReference type="EMBL" id="CM016553">
    <property type="protein sequence ID" value="TKW30784.1"/>
    <property type="molecule type" value="Genomic_DNA"/>
</dbReference>
<accession>A0A4U6VPW0</accession>
<feature type="compositionally biased region" description="Basic residues" evidence="1">
    <location>
        <begin position="188"/>
        <end position="201"/>
    </location>
</feature>
<dbReference type="Gramene" id="TKW30784">
    <property type="protein sequence ID" value="TKW30784"/>
    <property type="gene ID" value="SEVIR_2G060900v2"/>
</dbReference>
<feature type="compositionally biased region" description="Basic and acidic residues" evidence="1">
    <location>
        <begin position="54"/>
        <end position="69"/>
    </location>
</feature>
<protein>
    <submittedName>
        <fullName evidence="2">Uncharacterized protein</fullName>
    </submittedName>
</protein>
<organism evidence="2 3">
    <name type="scientific">Setaria viridis</name>
    <name type="common">Green bristlegrass</name>
    <name type="synonym">Setaria italica subsp. viridis</name>
    <dbReference type="NCBI Taxonomy" id="4556"/>
    <lineage>
        <taxon>Eukaryota</taxon>
        <taxon>Viridiplantae</taxon>
        <taxon>Streptophyta</taxon>
        <taxon>Embryophyta</taxon>
        <taxon>Tracheophyta</taxon>
        <taxon>Spermatophyta</taxon>
        <taxon>Magnoliopsida</taxon>
        <taxon>Liliopsida</taxon>
        <taxon>Poales</taxon>
        <taxon>Poaceae</taxon>
        <taxon>PACMAD clade</taxon>
        <taxon>Panicoideae</taxon>
        <taxon>Panicodae</taxon>
        <taxon>Paniceae</taxon>
        <taxon>Cenchrinae</taxon>
        <taxon>Setaria</taxon>
    </lineage>
</organism>
<evidence type="ECO:0000313" key="2">
    <source>
        <dbReference type="EMBL" id="TKW30784.1"/>
    </source>
</evidence>
<dbReference type="AlphaFoldDB" id="A0A4U6VPW0"/>
<name>A0A4U6VPW0_SETVI</name>
<keyword evidence="3" id="KW-1185">Reference proteome</keyword>